<gene>
    <name evidence="10" type="ORF">PV327_009048</name>
</gene>
<evidence type="ECO:0000256" key="6">
    <source>
        <dbReference type="ARBA" id="ARBA00022982"/>
    </source>
</evidence>
<dbReference type="PROSITE" id="PS51808">
    <property type="entry name" value="CHCH"/>
    <property type="match status" value="1"/>
</dbReference>
<dbReference type="PIRSF" id="PIRSF017016">
    <property type="entry name" value="NDUA8"/>
    <property type="match status" value="1"/>
</dbReference>
<dbReference type="PANTHER" id="PTHR13344:SF0">
    <property type="entry name" value="NADH DEHYDROGENASE [UBIQUINONE] 1 ALPHA SUBCOMPLEX SUBUNIT 8"/>
    <property type="match status" value="1"/>
</dbReference>
<reference evidence="10" key="2">
    <citation type="submission" date="2023-03" db="EMBL/GenBank/DDBJ databases">
        <authorList>
            <person name="Inwood S.N."/>
            <person name="Skelly J.G."/>
            <person name="Guhlin J."/>
            <person name="Harrop T.W.R."/>
            <person name="Goldson S.G."/>
            <person name="Dearden P.K."/>
        </authorList>
    </citation>
    <scope>NUCLEOTIDE SEQUENCE</scope>
    <source>
        <strain evidence="10">Lincoln</strain>
        <tissue evidence="10">Whole body</tissue>
    </source>
</reference>
<evidence type="ECO:0000256" key="4">
    <source>
        <dbReference type="ARBA" id="ARBA00022660"/>
    </source>
</evidence>
<keyword evidence="9" id="KW-0999">Mitochondrion inner membrane</keyword>
<comment type="subcellular location">
    <subcellularLocation>
        <location evidence="9">Mitochondrion inner membrane</location>
    </subcellularLocation>
</comment>
<evidence type="ECO:0000256" key="7">
    <source>
        <dbReference type="ARBA" id="ARBA00023128"/>
    </source>
</evidence>
<dbReference type="GO" id="GO:0005743">
    <property type="term" value="C:mitochondrial inner membrane"/>
    <property type="evidence" value="ECO:0007669"/>
    <property type="project" value="UniProtKB-SubCell"/>
</dbReference>
<dbReference type="EMBL" id="JAQQBR010000005">
    <property type="protein sequence ID" value="KAK0175287.1"/>
    <property type="molecule type" value="Genomic_DNA"/>
</dbReference>
<comment type="function">
    <text evidence="1 9">Accessory subunit of the mitochondrial membrane respiratory chain NADH dehydrogenase (Complex I), that is believed not to be involved in catalysis. Complex I functions in the transfer of electrons from NADH to the respiratory chain. The immediate electron acceptor for the enzyme is believed to be ubiquinone.</text>
</comment>
<name>A0AA39KVK4_MICHY</name>
<evidence type="ECO:0000256" key="1">
    <source>
        <dbReference type="ARBA" id="ARBA00003195"/>
    </source>
</evidence>
<evidence type="ECO:0000313" key="11">
    <source>
        <dbReference type="Proteomes" id="UP001168972"/>
    </source>
</evidence>
<keyword evidence="5" id="KW-0677">Repeat</keyword>
<keyword evidence="3 9" id="KW-0813">Transport</keyword>
<comment type="similarity">
    <text evidence="2 9">Belongs to the complex I NDUFA8 subunit family.</text>
</comment>
<dbReference type="Proteomes" id="UP001168972">
    <property type="component" value="Unassembled WGS sequence"/>
</dbReference>
<evidence type="ECO:0000256" key="2">
    <source>
        <dbReference type="ARBA" id="ARBA00010705"/>
    </source>
</evidence>
<evidence type="ECO:0000256" key="3">
    <source>
        <dbReference type="ARBA" id="ARBA00022448"/>
    </source>
</evidence>
<dbReference type="AlphaFoldDB" id="A0AA39KVK4"/>
<proteinExistence type="inferred from homology"/>
<keyword evidence="8" id="KW-1015">Disulfide bond</keyword>
<evidence type="ECO:0000313" key="10">
    <source>
        <dbReference type="EMBL" id="KAK0175287.1"/>
    </source>
</evidence>
<evidence type="ECO:0000256" key="5">
    <source>
        <dbReference type="ARBA" id="ARBA00022737"/>
    </source>
</evidence>
<evidence type="ECO:0000256" key="9">
    <source>
        <dbReference type="PIRNR" id="PIRNR017016"/>
    </source>
</evidence>
<organism evidence="10 11">
    <name type="scientific">Microctonus hyperodae</name>
    <name type="common">Parasitoid wasp</name>
    <dbReference type="NCBI Taxonomy" id="165561"/>
    <lineage>
        <taxon>Eukaryota</taxon>
        <taxon>Metazoa</taxon>
        <taxon>Ecdysozoa</taxon>
        <taxon>Arthropoda</taxon>
        <taxon>Hexapoda</taxon>
        <taxon>Insecta</taxon>
        <taxon>Pterygota</taxon>
        <taxon>Neoptera</taxon>
        <taxon>Endopterygota</taxon>
        <taxon>Hymenoptera</taxon>
        <taxon>Apocrita</taxon>
        <taxon>Ichneumonoidea</taxon>
        <taxon>Braconidae</taxon>
        <taxon>Euphorinae</taxon>
        <taxon>Microctonus</taxon>
    </lineage>
</organism>
<keyword evidence="11" id="KW-1185">Reference proteome</keyword>
<evidence type="ECO:0000256" key="8">
    <source>
        <dbReference type="ARBA" id="ARBA00023157"/>
    </source>
</evidence>
<accession>A0AA39KVK4</accession>
<keyword evidence="9" id="KW-0472">Membrane</keyword>
<keyword evidence="4 9" id="KW-0679">Respiratory chain</keyword>
<dbReference type="InterPro" id="IPR016680">
    <property type="entry name" value="NDUFA8"/>
</dbReference>
<keyword evidence="7 9" id="KW-0496">Mitochondrion</keyword>
<dbReference type="GO" id="GO:0006120">
    <property type="term" value="P:mitochondrial electron transport, NADH to ubiquinone"/>
    <property type="evidence" value="ECO:0007669"/>
    <property type="project" value="InterPro"/>
</dbReference>
<sequence length="173" mass="20164">MVVTYDTVIPPDEELTVPEVDLSWPVLHAAAFYMGKYCENHNNEFMLCRQEENDARKCINEGKLVTSCAMEFFKKLKKNCRQEFDQYYNCVYRSSNNMSFQPCRNTQSVLDKCVLDKIGIERPAYGYFSEVKVHDSKRPKPVEVLPEYKPVDSLPPDAPLPKARFDSRFVWES</sequence>
<keyword evidence="6 9" id="KW-0249">Electron transport</keyword>
<comment type="caution">
    <text evidence="10">The sequence shown here is derived from an EMBL/GenBank/DDBJ whole genome shotgun (WGS) entry which is preliminary data.</text>
</comment>
<reference evidence="10" key="1">
    <citation type="journal article" date="2023" name="bioRxiv">
        <title>Scaffold-level genome assemblies of two parasitoid biocontrol wasps reveal the parthenogenesis mechanism and an associated novel virus.</title>
        <authorList>
            <person name="Inwood S."/>
            <person name="Skelly J."/>
            <person name="Guhlin J."/>
            <person name="Harrop T."/>
            <person name="Goldson S."/>
            <person name="Dearden P."/>
        </authorList>
    </citation>
    <scope>NUCLEOTIDE SEQUENCE</scope>
    <source>
        <strain evidence="10">Lincoln</strain>
        <tissue evidence="10">Whole body</tissue>
    </source>
</reference>
<dbReference type="PANTHER" id="PTHR13344">
    <property type="entry name" value="NADH-UBIQUINONE OXIDOREDUCTASE"/>
    <property type="match status" value="1"/>
</dbReference>
<protein>
    <recommendedName>
        <fullName evidence="9">NADH dehydrogenase [ubiquinone] 1 alpha subcomplex subunit 8</fullName>
    </recommendedName>
</protein>